<evidence type="ECO:0000259" key="2">
    <source>
        <dbReference type="SMART" id="SM00903"/>
    </source>
</evidence>
<dbReference type="KEGG" id="eff:skT53_06270"/>
<feature type="domain" description="Flavin reductase like" evidence="2">
    <location>
        <begin position="21"/>
        <end position="164"/>
    </location>
</feature>
<proteinExistence type="predicted"/>
<dbReference type="GO" id="GO:0010181">
    <property type="term" value="F:FMN binding"/>
    <property type="evidence" value="ECO:0007669"/>
    <property type="project" value="InterPro"/>
</dbReference>
<dbReference type="Proteomes" id="UP000593802">
    <property type="component" value="Chromosome"/>
</dbReference>
<evidence type="ECO:0000313" key="3">
    <source>
        <dbReference type="EMBL" id="BCJ85642.1"/>
    </source>
</evidence>
<protein>
    <submittedName>
        <fullName evidence="3">Flavin reductase</fullName>
    </submittedName>
</protein>
<dbReference type="InterPro" id="IPR012349">
    <property type="entry name" value="Split_barrel_FMN-bd"/>
</dbReference>
<keyword evidence="4" id="KW-1185">Reference proteome</keyword>
<dbReference type="InterPro" id="IPR002563">
    <property type="entry name" value="Flavin_Rdtase-like_dom"/>
</dbReference>
<dbReference type="SMART" id="SM00903">
    <property type="entry name" value="Flavin_Reduct"/>
    <property type="match status" value="1"/>
</dbReference>
<dbReference type="PANTHER" id="PTHR30466">
    <property type="entry name" value="FLAVIN REDUCTASE"/>
    <property type="match status" value="1"/>
</dbReference>
<evidence type="ECO:0000256" key="1">
    <source>
        <dbReference type="ARBA" id="ARBA00023002"/>
    </source>
</evidence>
<evidence type="ECO:0000313" key="4">
    <source>
        <dbReference type="Proteomes" id="UP000593802"/>
    </source>
</evidence>
<keyword evidence="1" id="KW-0560">Oxidoreductase</keyword>
<dbReference type="InterPro" id="IPR050268">
    <property type="entry name" value="NADH-dep_flavin_reductase"/>
</dbReference>
<name>A0A7I8D8F0_9BACL</name>
<accession>A0A7I8D8F0</accession>
<sequence length="171" mass="19058">MMGEVSKNMTVEKEKLFKEIMGSYPTGVTIVTTTDSEGNPLGLTVNSFTSVSINPLLVLWCIDKRASSFEAFQQCSGFAIHTLASDQKELCWAFAGKEPDRFSKAEWSLSERNLPIIQGSYGVMECTVVQRIDAGDHTLLIGEVVELKKTDKEPMLYFRRNVGSIPENWPA</sequence>
<reference evidence="3 4" key="1">
    <citation type="submission" date="2020-08" db="EMBL/GenBank/DDBJ databases">
        <title>Complete Genome Sequence of Effusibacillus dendaii Strain skT53, Isolated from Farmland soil.</title>
        <authorList>
            <person name="Konishi T."/>
            <person name="Kawasaki H."/>
        </authorList>
    </citation>
    <scope>NUCLEOTIDE SEQUENCE [LARGE SCALE GENOMIC DNA]</scope>
    <source>
        <strain evidence="4">skT53</strain>
    </source>
</reference>
<gene>
    <name evidence="3" type="ORF">skT53_06270</name>
</gene>
<dbReference type="Pfam" id="PF01613">
    <property type="entry name" value="Flavin_Reduct"/>
    <property type="match status" value="1"/>
</dbReference>
<organism evidence="3 4">
    <name type="scientific">Effusibacillus dendaii</name>
    <dbReference type="NCBI Taxonomy" id="2743772"/>
    <lineage>
        <taxon>Bacteria</taxon>
        <taxon>Bacillati</taxon>
        <taxon>Bacillota</taxon>
        <taxon>Bacilli</taxon>
        <taxon>Bacillales</taxon>
        <taxon>Alicyclobacillaceae</taxon>
        <taxon>Effusibacillus</taxon>
    </lineage>
</organism>
<dbReference type="GO" id="GO:0042602">
    <property type="term" value="F:riboflavin reductase (NADPH) activity"/>
    <property type="evidence" value="ECO:0007669"/>
    <property type="project" value="TreeGrafter"/>
</dbReference>
<dbReference type="Gene3D" id="2.30.110.10">
    <property type="entry name" value="Electron Transport, Fmn-binding Protein, Chain A"/>
    <property type="match status" value="1"/>
</dbReference>
<dbReference type="EMBL" id="AP023366">
    <property type="protein sequence ID" value="BCJ85642.1"/>
    <property type="molecule type" value="Genomic_DNA"/>
</dbReference>
<dbReference type="SUPFAM" id="SSF50475">
    <property type="entry name" value="FMN-binding split barrel"/>
    <property type="match status" value="1"/>
</dbReference>
<dbReference type="AlphaFoldDB" id="A0A7I8D8F0"/>
<dbReference type="PANTHER" id="PTHR30466:SF1">
    <property type="entry name" value="FMN REDUCTASE (NADH) RUTF"/>
    <property type="match status" value="1"/>
</dbReference>